<sequence>MSEENLSYYVQHSLPNSTSWSGPIQPNLHKCQTQPELDDPRVYNTRRSWARSKRISLGCLEWRTSNPGPNRSSRSKSGGRRKSVGCETSYLPGSELAQSAGEFTGFQLYRTCRSKASLGADALLRRLRMRSLVKDRRSRSKTGEDLQPTCSMQRSCSTPRPCNLSESCEEWQDQNAVFKSRSCGSHLNSTKQSVLSLKSAPEMVSSSTTVDYNRSTSRDGRRSTGLADLRSRYFIPPTSNHNVNITSHSDPMRTPYGTCPCFTQTDAFPGRPRSSCDSQLYRPQSQPSCVCTDRAVHRYPPENRLPSHWSSTLPMPPSYGLNPAHMPIPTSGYVISDYHEPNLLRHCSAVVGARYPHGFVPENSPHYSHTHHGQSIRHSGVIYAAPSQTVQPILSYTPNYPPVGCEQHRPLGQTEGTIYASSFPGNRSVIPDSVSESIEQAWTVSPVPPPLPMPMSMSNYSLTSSVTCNHPTSFGDPINPRRLQNQTIYLSSLNPPQDYHTTPSTHYAYQLQQDVRPNYTQEHYPGLNQKEDNRTSNKVYTQAYTRPDSLLSGSSLTAESSVSESLHNSSSSRDSALGGNPPLSIGHEAARIEETSAHAEPNTRNGMALNMEQLHPGSTEMEPPSSASTIRTLRSRSQIVPPPLPPISTSYDLKIPPTPRRTKPSWVIHDMDGTKPTLRISQQARSERRHDVYVNAAKCPAPDHNGSQPNGRSAVGRLSPPAVWTQLLPYRVSTVPPNLSERLKKSETLPNDVWTYSQSPTQDHSQRAVSGVVSGTKDQQLGDIRHEGPRSPPPRPPMRTTSQIPSSMCVKDHLGATGHASSARKTGIQQKGVSNYQSLADMYGMRESFDNSPVLCRYAQLYSMPFHPKTPTTRRPSGSVTKAQQAPSTVSIHSTLKENRGKSPASYMERLHLAE</sequence>
<organism evidence="2 3">
    <name type="scientific">Clonorchis sinensis</name>
    <name type="common">Chinese liver fluke</name>
    <dbReference type="NCBI Taxonomy" id="79923"/>
    <lineage>
        <taxon>Eukaryota</taxon>
        <taxon>Metazoa</taxon>
        <taxon>Spiralia</taxon>
        <taxon>Lophotrochozoa</taxon>
        <taxon>Platyhelminthes</taxon>
        <taxon>Trematoda</taxon>
        <taxon>Digenea</taxon>
        <taxon>Opisthorchiida</taxon>
        <taxon>Opisthorchiata</taxon>
        <taxon>Opisthorchiidae</taxon>
        <taxon>Clonorchis</taxon>
    </lineage>
</organism>
<feature type="region of interest" description="Disordered" evidence="1">
    <location>
        <begin position="636"/>
        <end position="671"/>
    </location>
</feature>
<protein>
    <submittedName>
        <fullName evidence="2">Uncharacterized protein</fullName>
    </submittedName>
</protein>
<evidence type="ECO:0000256" key="1">
    <source>
        <dbReference type="SAM" id="MobiDB-lite"/>
    </source>
</evidence>
<feature type="compositionally biased region" description="Basic residues" evidence="1">
    <location>
        <begin position="73"/>
        <end position="83"/>
    </location>
</feature>
<feature type="compositionally biased region" description="Low complexity" evidence="1">
    <location>
        <begin position="549"/>
        <end position="575"/>
    </location>
</feature>
<feature type="compositionally biased region" description="Polar residues" evidence="1">
    <location>
        <begin position="19"/>
        <end position="35"/>
    </location>
</feature>
<feature type="compositionally biased region" description="Polar residues" evidence="1">
    <location>
        <begin position="870"/>
        <end position="894"/>
    </location>
</feature>
<gene>
    <name evidence="2" type="ORF">CSKR_110810</name>
</gene>
<evidence type="ECO:0000313" key="2">
    <source>
        <dbReference type="EMBL" id="KAG5442826.1"/>
    </source>
</evidence>
<feature type="region of interest" description="Disordered" evidence="1">
    <location>
        <begin position="544"/>
        <end position="585"/>
    </location>
</feature>
<reference evidence="2 3" key="2">
    <citation type="journal article" date="2021" name="Genomics">
        <title>High-quality reference genome for Clonorchis sinensis.</title>
        <authorList>
            <person name="Young N.D."/>
            <person name="Stroehlein A.J."/>
            <person name="Kinkar L."/>
            <person name="Wang T."/>
            <person name="Sohn W.M."/>
            <person name="Chang B.C.H."/>
            <person name="Kaur P."/>
            <person name="Weisz D."/>
            <person name="Dudchenko O."/>
            <person name="Aiden E.L."/>
            <person name="Korhonen P.K."/>
            <person name="Gasser R.B."/>
        </authorList>
    </citation>
    <scope>NUCLEOTIDE SEQUENCE [LARGE SCALE GENOMIC DNA]</scope>
    <source>
        <strain evidence="2">Cs-k2</strain>
    </source>
</reference>
<accession>A0A8T1M1W7</accession>
<dbReference type="Proteomes" id="UP000286415">
    <property type="component" value="Unassembled WGS sequence"/>
</dbReference>
<feature type="region of interest" description="Disordered" evidence="1">
    <location>
        <begin position="868"/>
        <end position="915"/>
    </location>
</feature>
<feature type="region of interest" description="Disordered" evidence="1">
    <location>
        <begin position="19"/>
        <end position="38"/>
    </location>
</feature>
<name>A0A8T1M1W7_CLOSI</name>
<dbReference type="AlphaFoldDB" id="A0A8T1M1W7"/>
<feature type="compositionally biased region" description="Polar residues" evidence="1">
    <location>
        <begin position="754"/>
        <end position="763"/>
    </location>
</feature>
<comment type="caution">
    <text evidence="2">The sequence shown here is derived from an EMBL/GenBank/DDBJ whole genome shotgun (WGS) entry which is preliminary data.</text>
</comment>
<keyword evidence="3" id="KW-1185">Reference proteome</keyword>
<feature type="region of interest" description="Disordered" evidence="1">
    <location>
        <begin position="751"/>
        <end position="804"/>
    </location>
</feature>
<evidence type="ECO:0000313" key="3">
    <source>
        <dbReference type="Proteomes" id="UP000286415"/>
    </source>
</evidence>
<dbReference type="OrthoDB" id="6275016at2759"/>
<dbReference type="EMBL" id="NIRI02000056">
    <property type="protein sequence ID" value="KAG5442826.1"/>
    <property type="molecule type" value="Genomic_DNA"/>
</dbReference>
<proteinExistence type="predicted"/>
<feature type="region of interest" description="Disordered" evidence="1">
    <location>
        <begin position="61"/>
        <end position="86"/>
    </location>
</feature>
<reference evidence="2 3" key="1">
    <citation type="journal article" date="2018" name="Biotechnol. Adv.">
        <title>Improved genomic resources and new bioinformatic workflow for the carcinogenic parasite Clonorchis sinensis: Biotechnological implications.</title>
        <authorList>
            <person name="Wang D."/>
            <person name="Korhonen P.K."/>
            <person name="Gasser R.B."/>
            <person name="Young N.D."/>
        </authorList>
    </citation>
    <scope>NUCLEOTIDE SEQUENCE [LARGE SCALE GENOMIC DNA]</scope>
    <source>
        <strain evidence="2">Cs-k2</strain>
    </source>
</reference>